<sequence length="96" mass="10640">MSLYSGYCRSSVPINPVALVAYHTVVHFHHADRPCALSSSFWCLGFRQWRWRAGSRRGPGPFRKGSREGAVVVEKGEAPAGEYHSLTATSRTMNTS</sequence>
<name>A0A445MEL4_ENSVE</name>
<reference evidence="1" key="1">
    <citation type="journal article" date="2018" name="Data Brief">
        <title>Genome sequence data from 17 accessions of Ensete ventricosum, a staple food crop for millions in Ethiopia.</title>
        <authorList>
            <person name="Yemataw Z."/>
            <person name="Muzemil S."/>
            <person name="Ambachew D."/>
            <person name="Tripathi L."/>
            <person name="Tesfaye K."/>
            <person name="Chala A."/>
            <person name="Farbos A."/>
            <person name="O'Neill P."/>
            <person name="Moore K."/>
            <person name="Grant M."/>
            <person name="Studholme D.J."/>
        </authorList>
    </citation>
    <scope>NUCLEOTIDE SEQUENCE [LARGE SCALE GENOMIC DNA]</scope>
    <source>
        <tissue evidence="1">Leaf</tissue>
    </source>
</reference>
<proteinExistence type="predicted"/>
<dbReference type="Proteomes" id="UP000290560">
    <property type="component" value="Unassembled WGS sequence"/>
</dbReference>
<accession>A0A445MEL4</accession>
<dbReference type="AlphaFoldDB" id="A0A445MEL4"/>
<organism evidence="1">
    <name type="scientific">Ensete ventricosum</name>
    <name type="common">Abyssinian banana</name>
    <name type="synonym">Musa ensete</name>
    <dbReference type="NCBI Taxonomy" id="4639"/>
    <lineage>
        <taxon>Eukaryota</taxon>
        <taxon>Viridiplantae</taxon>
        <taxon>Streptophyta</taxon>
        <taxon>Embryophyta</taxon>
        <taxon>Tracheophyta</taxon>
        <taxon>Spermatophyta</taxon>
        <taxon>Magnoliopsida</taxon>
        <taxon>Liliopsida</taxon>
        <taxon>Zingiberales</taxon>
        <taxon>Musaceae</taxon>
        <taxon>Ensete</taxon>
    </lineage>
</organism>
<protein>
    <submittedName>
        <fullName evidence="1">Uncharacterized protein</fullName>
    </submittedName>
</protein>
<evidence type="ECO:0000313" key="1">
    <source>
        <dbReference type="EMBL" id="RZR72638.1"/>
    </source>
</evidence>
<dbReference type="EMBL" id="KV875728">
    <property type="protein sequence ID" value="RZR72638.1"/>
    <property type="molecule type" value="Genomic_DNA"/>
</dbReference>
<gene>
    <name evidence="1" type="ORF">BHM03_00015416</name>
</gene>